<evidence type="ECO:0000256" key="1">
    <source>
        <dbReference type="ARBA" id="ARBA00023125"/>
    </source>
</evidence>
<organism evidence="4 5">
    <name type="scientific">Coffea arabica</name>
    <name type="common">Arabian coffee</name>
    <dbReference type="NCBI Taxonomy" id="13443"/>
    <lineage>
        <taxon>Eukaryota</taxon>
        <taxon>Viridiplantae</taxon>
        <taxon>Streptophyta</taxon>
        <taxon>Embryophyta</taxon>
        <taxon>Tracheophyta</taxon>
        <taxon>Spermatophyta</taxon>
        <taxon>Magnoliopsida</taxon>
        <taxon>eudicotyledons</taxon>
        <taxon>Gunneridae</taxon>
        <taxon>Pentapetalae</taxon>
        <taxon>asterids</taxon>
        <taxon>lamiids</taxon>
        <taxon>Gentianales</taxon>
        <taxon>Rubiaceae</taxon>
        <taxon>Ixoroideae</taxon>
        <taxon>Gardenieae complex</taxon>
        <taxon>Bertiereae - Coffeeae clade</taxon>
        <taxon>Coffeeae</taxon>
        <taxon>Coffea</taxon>
    </lineage>
</organism>
<dbReference type="Proteomes" id="UP001652660">
    <property type="component" value="Chromosome 9e"/>
</dbReference>
<evidence type="ECO:0000313" key="5">
    <source>
        <dbReference type="RefSeq" id="XP_071922376.1"/>
    </source>
</evidence>
<feature type="domain" description="Replication protein A OB" evidence="3">
    <location>
        <begin position="77"/>
        <end position="169"/>
    </location>
</feature>
<dbReference type="Pfam" id="PF08646">
    <property type="entry name" value="Rep_fac-A_C"/>
    <property type="match status" value="1"/>
</dbReference>
<gene>
    <name evidence="5" type="primary">LOC140014803</name>
</gene>
<dbReference type="Gene3D" id="2.40.50.140">
    <property type="entry name" value="Nucleic acid-binding proteins"/>
    <property type="match status" value="2"/>
</dbReference>
<dbReference type="PANTHER" id="PTHR47165">
    <property type="entry name" value="OS03G0429900 PROTEIN"/>
    <property type="match status" value="1"/>
</dbReference>
<dbReference type="RefSeq" id="XP_071922376.1">
    <property type="nucleotide sequence ID" value="XM_072066275.1"/>
</dbReference>
<dbReference type="InterPro" id="IPR031657">
    <property type="entry name" value="REPA_OB_2"/>
</dbReference>
<accession>A0ABM4VS61</accession>
<keyword evidence="4" id="KW-1185">Reference proteome</keyword>
<dbReference type="SUPFAM" id="SSF50249">
    <property type="entry name" value="Nucleic acid-binding proteins"/>
    <property type="match status" value="2"/>
</dbReference>
<evidence type="ECO:0000259" key="2">
    <source>
        <dbReference type="Pfam" id="PF08646"/>
    </source>
</evidence>
<evidence type="ECO:0000259" key="3">
    <source>
        <dbReference type="Pfam" id="PF16900"/>
    </source>
</evidence>
<dbReference type="GeneID" id="140014803"/>
<sequence>MIYKSDIEFFRNHFNLYKRYMISNARVEYTPLEYRAHENQCTWYIDNSTIVQAIDEASPPEIPSVFTFTPFRRFYQHIDDTSDIDTLGIVAQVHPRNHRGPTPTREIVIIDNSFMPVILTLWGEHETDEGQTIANIIQSMPLIVALRVKVSSYHTLNLSTKFGSSILVNPPIQQGASLKQWAVENKSQITELIAQKAYCDRAKLLPQPSEDELCTITDFLKFPTKKAYWIQGTPRFLDRSQHLWYNACSNCHKSFRAKPLWKIVCTSCNKQVNVVPRCRLTIELADYSGMLTLDLYDNDAEQLLPFTLLEIQELEDKHQLNYIAIEQAIENTILTCFVKKMMGNRGSGDTEKYTAIIVHKANAAEIISKIPTTPASIATSSTCASSTPGPSTAEAVPKHSTFDSELFTALKITESPTKRQRTDVTDMEQ</sequence>
<keyword evidence="1" id="KW-0238">DNA-binding</keyword>
<reference evidence="5" key="1">
    <citation type="submission" date="2025-08" db="UniProtKB">
        <authorList>
            <consortium name="RefSeq"/>
        </authorList>
    </citation>
    <scope>IDENTIFICATION</scope>
    <source>
        <tissue evidence="5">Leaves</tissue>
    </source>
</reference>
<name>A0ABM4VS61_COFAR</name>
<proteinExistence type="predicted"/>
<evidence type="ECO:0000313" key="4">
    <source>
        <dbReference type="Proteomes" id="UP001652660"/>
    </source>
</evidence>
<dbReference type="InterPro" id="IPR013955">
    <property type="entry name" value="Rep_factor-A_C"/>
</dbReference>
<dbReference type="Pfam" id="PF16900">
    <property type="entry name" value="REPA_OB_2"/>
    <property type="match status" value="1"/>
</dbReference>
<feature type="domain" description="Replication factor A C-terminal" evidence="2">
    <location>
        <begin position="231"/>
        <end position="363"/>
    </location>
</feature>
<protein>
    <submittedName>
        <fullName evidence="5">Replication protein A 70 kDa DNA-binding subunit B-like</fullName>
    </submittedName>
</protein>
<dbReference type="InterPro" id="IPR012340">
    <property type="entry name" value="NA-bd_OB-fold"/>
</dbReference>
<dbReference type="PANTHER" id="PTHR47165:SF4">
    <property type="entry name" value="OS03G0429900 PROTEIN"/>
    <property type="match status" value="1"/>
</dbReference>